<keyword evidence="1" id="KW-0472">Membrane</keyword>
<organism evidence="2 3">
    <name type="scientific">Caerostris darwini</name>
    <dbReference type="NCBI Taxonomy" id="1538125"/>
    <lineage>
        <taxon>Eukaryota</taxon>
        <taxon>Metazoa</taxon>
        <taxon>Ecdysozoa</taxon>
        <taxon>Arthropoda</taxon>
        <taxon>Chelicerata</taxon>
        <taxon>Arachnida</taxon>
        <taxon>Araneae</taxon>
        <taxon>Araneomorphae</taxon>
        <taxon>Entelegynae</taxon>
        <taxon>Araneoidea</taxon>
        <taxon>Araneidae</taxon>
        <taxon>Caerostris</taxon>
    </lineage>
</organism>
<reference evidence="2 3" key="1">
    <citation type="submission" date="2021-06" db="EMBL/GenBank/DDBJ databases">
        <title>Caerostris darwini draft genome.</title>
        <authorList>
            <person name="Kono N."/>
            <person name="Arakawa K."/>
        </authorList>
    </citation>
    <scope>NUCLEOTIDE SEQUENCE [LARGE SCALE GENOMIC DNA]</scope>
</reference>
<dbReference type="AlphaFoldDB" id="A0AAV4X7R3"/>
<evidence type="ECO:0000313" key="2">
    <source>
        <dbReference type="EMBL" id="GIY90001.1"/>
    </source>
</evidence>
<protein>
    <recommendedName>
        <fullName evidence="4">Transmembrane protein</fullName>
    </recommendedName>
</protein>
<accession>A0AAV4X7R3</accession>
<comment type="caution">
    <text evidence="2">The sequence shown here is derived from an EMBL/GenBank/DDBJ whole genome shotgun (WGS) entry which is preliminary data.</text>
</comment>
<dbReference type="Proteomes" id="UP001054837">
    <property type="component" value="Unassembled WGS sequence"/>
</dbReference>
<keyword evidence="1" id="KW-0812">Transmembrane</keyword>
<evidence type="ECO:0000256" key="1">
    <source>
        <dbReference type="SAM" id="Phobius"/>
    </source>
</evidence>
<evidence type="ECO:0000313" key="3">
    <source>
        <dbReference type="Proteomes" id="UP001054837"/>
    </source>
</evidence>
<sequence>MKRKETVGPCHHRVNHTLRHGLTWYGSRLVRALTVLAGNNFFTLFLAGFLGCCAVFSVPVCFDKNKRNRHASFDDGIRHQNVASNRICHLLPELFWNKSCFDFLEVARCFRN</sequence>
<keyword evidence="3" id="KW-1185">Reference proteome</keyword>
<gene>
    <name evidence="2" type="ORF">CDAR_164151</name>
</gene>
<evidence type="ECO:0008006" key="4">
    <source>
        <dbReference type="Google" id="ProtNLM"/>
    </source>
</evidence>
<feature type="transmembrane region" description="Helical" evidence="1">
    <location>
        <begin position="41"/>
        <end position="62"/>
    </location>
</feature>
<proteinExistence type="predicted"/>
<dbReference type="EMBL" id="BPLQ01015705">
    <property type="protein sequence ID" value="GIY90001.1"/>
    <property type="molecule type" value="Genomic_DNA"/>
</dbReference>
<keyword evidence="1" id="KW-1133">Transmembrane helix</keyword>
<name>A0AAV4X7R3_9ARAC</name>